<dbReference type="RefSeq" id="WP_217698767.1">
    <property type="nucleotide sequence ID" value="NZ_FUWH01000001.1"/>
</dbReference>
<keyword evidence="8" id="KW-1185">Reference proteome</keyword>
<dbReference type="GO" id="GO:0006352">
    <property type="term" value="P:DNA-templated transcription initiation"/>
    <property type="evidence" value="ECO:0007669"/>
    <property type="project" value="InterPro"/>
</dbReference>
<evidence type="ECO:0000256" key="4">
    <source>
        <dbReference type="ARBA" id="ARBA00023163"/>
    </source>
</evidence>
<dbReference type="AlphaFoldDB" id="A0A1T4KC17"/>
<feature type="domain" description="RNA polymerase sigma-70 region 2" evidence="5">
    <location>
        <begin position="22"/>
        <end position="88"/>
    </location>
</feature>
<evidence type="ECO:0000259" key="6">
    <source>
        <dbReference type="Pfam" id="PF08281"/>
    </source>
</evidence>
<evidence type="ECO:0000256" key="3">
    <source>
        <dbReference type="ARBA" id="ARBA00023082"/>
    </source>
</evidence>
<dbReference type="PANTHER" id="PTHR43133">
    <property type="entry name" value="RNA POLYMERASE ECF-TYPE SIGMA FACTO"/>
    <property type="match status" value="1"/>
</dbReference>
<dbReference type="InterPro" id="IPR013249">
    <property type="entry name" value="RNA_pol_sigma70_r4_t2"/>
</dbReference>
<keyword evidence="3" id="KW-0731">Sigma factor</keyword>
<name>A0A1T4KC17_9BACT</name>
<dbReference type="Gene3D" id="1.10.1740.10">
    <property type="match status" value="1"/>
</dbReference>
<organism evidence="7 8">
    <name type="scientific">Sediminibacterium ginsengisoli</name>
    <dbReference type="NCBI Taxonomy" id="413434"/>
    <lineage>
        <taxon>Bacteria</taxon>
        <taxon>Pseudomonadati</taxon>
        <taxon>Bacteroidota</taxon>
        <taxon>Chitinophagia</taxon>
        <taxon>Chitinophagales</taxon>
        <taxon>Chitinophagaceae</taxon>
        <taxon>Sediminibacterium</taxon>
    </lineage>
</organism>
<protein>
    <submittedName>
        <fullName evidence="7">RNA polymerase sigma-70 factor, ECF subfamily</fullName>
    </submittedName>
</protein>
<evidence type="ECO:0000259" key="5">
    <source>
        <dbReference type="Pfam" id="PF04542"/>
    </source>
</evidence>
<dbReference type="InterPro" id="IPR013325">
    <property type="entry name" value="RNA_pol_sigma_r2"/>
</dbReference>
<dbReference type="GO" id="GO:0016987">
    <property type="term" value="F:sigma factor activity"/>
    <property type="evidence" value="ECO:0007669"/>
    <property type="project" value="UniProtKB-KW"/>
</dbReference>
<evidence type="ECO:0000256" key="2">
    <source>
        <dbReference type="ARBA" id="ARBA00023015"/>
    </source>
</evidence>
<dbReference type="SUPFAM" id="SSF88659">
    <property type="entry name" value="Sigma3 and sigma4 domains of RNA polymerase sigma factors"/>
    <property type="match status" value="1"/>
</dbReference>
<dbReference type="InterPro" id="IPR036388">
    <property type="entry name" value="WH-like_DNA-bd_sf"/>
</dbReference>
<dbReference type="Proteomes" id="UP000190888">
    <property type="component" value="Unassembled WGS sequence"/>
</dbReference>
<dbReference type="GO" id="GO:0003677">
    <property type="term" value="F:DNA binding"/>
    <property type="evidence" value="ECO:0007669"/>
    <property type="project" value="InterPro"/>
</dbReference>
<dbReference type="InterPro" id="IPR007627">
    <property type="entry name" value="RNA_pol_sigma70_r2"/>
</dbReference>
<reference evidence="7 8" key="1">
    <citation type="submission" date="2017-02" db="EMBL/GenBank/DDBJ databases">
        <authorList>
            <person name="Peterson S.W."/>
        </authorList>
    </citation>
    <scope>NUCLEOTIDE SEQUENCE [LARGE SCALE GENOMIC DNA]</scope>
    <source>
        <strain evidence="7 8">DSM 22335</strain>
    </source>
</reference>
<dbReference type="STRING" id="413434.SAMN04488132_101604"/>
<keyword evidence="4" id="KW-0804">Transcription</keyword>
<proteinExistence type="inferred from homology"/>
<gene>
    <name evidence="7" type="ORF">SAMN04488132_101604</name>
</gene>
<comment type="similarity">
    <text evidence="1">Belongs to the sigma-70 factor family. ECF subfamily.</text>
</comment>
<feature type="domain" description="RNA polymerase sigma factor 70 region 4 type 2" evidence="6">
    <location>
        <begin position="120"/>
        <end position="169"/>
    </location>
</feature>
<evidence type="ECO:0000313" key="7">
    <source>
        <dbReference type="EMBL" id="SJZ39969.1"/>
    </source>
</evidence>
<dbReference type="InterPro" id="IPR013324">
    <property type="entry name" value="RNA_pol_sigma_r3/r4-like"/>
</dbReference>
<dbReference type="Pfam" id="PF04542">
    <property type="entry name" value="Sigma70_r2"/>
    <property type="match status" value="1"/>
</dbReference>
<dbReference type="SUPFAM" id="SSF88946">
    <property type="entry name" value="Sigma2 domain of RNA polymerase sigma factors"/>
    <property type="match status" value="1"/>
</dbReference>
<dbReference type="PANTHER" id="PTHR43133:SF46">
    <property type="entry name" value="RNA POLYMERASE SIGMA-70 FACTOR ECF SUBFAMILY"/>
    <property type="match status" value="1"/>
</dbReference>
<evidence type="ECO:0000313" key="8">
    <source>
        <dbReference type="Proteomes" id="UP000190888"/>
    </source>
</evidence>
<sequence length="182" mass="20936">MDLTNQLIQDCIKGQRHAQTRLYELFASAMYTVCLRYADSREDAEDILQEGFLNVFQHLGQFRGEGSFEGWIRTIMINCALQRYRNRGQLQIVSSDSEEDDGLYVHEEDITSRIEVKTLIGMIQQLPPACRMVFNLYVFEGMKHREIAAYLGVSEGTSKSNLSDARRMLQKAITRKMNVVSL</sequence>
<dbReference type="CDD" id="cd06171">
    <property type="entry name" value="Sigma70_r4"/>
    <property type="match status" value="1"/>
</dbReference>
<dbReference type="EMBL" id="FUWH01000001">
    <property type="protein sequence ID" value="SJZ39969.1"/>
    <property type="molecule type" value="Genomic_DNA"/>
</dbReference>
<accession>A0A1T4KC17</accession>
<dbReference type="InterPro" id="IPR014284">
    <property type="entry name" value="RNA_pol_sigma-70_dom"/>
</dbReference>
<evidence type="ECO:0000256" key="1">
    <source>
        <dbReference type="ARBA" id="ARBA00010641"/>
    </source>
</evidence>
<dbReference type="Pfam" id="PF08281">
    <property type="entry name" value="Sigma70_r4_2"/>
    <property type="match status" value="1"/>
</dbReference>
<keyword evidence="2" id="KW-0805">Transcription regulation</keyword>
<dbReference type="Gene3D" id="1.10.10.10">
    <property type="entry name" value="Winged helix-like DNA-binding domain superfamily/Winged helix DNA-binding domain"/>
    <property type="match status" value="1"/>
</dbReference>
<dbReference type="InterPro" id="IPR039425">
    <property type="entry name" value="RNA_pol_sigma-70-like"/>
</dbReference>
<dbReference type="NCBIfam" id="TIGR02937">
    <property type="entry name" value="sigma70-ECF"/>
    <property type="match status" value="1"/>
</dbReference>